<reference evidence="2" key="1">
    <citation type="journal article" date="2019" name="Int. J. Syst. Evol. Microbiol.">
        <title>The Global Catalogue of Microorganisms (GCM) 10K type strain sequencing project: providing services to taxonomists for standard genome sequencing and annotation.</title>
        <authorList>
            <consortium name="The Broad Institute Genomics Platform"/>
            <consortium name="The Broad Institute Genome Sequencing Center for Infectious Disease"/>
            <person name="Wu L."/>
            <person name="Ma J."/>
        </authorList>
    </citation>
    <scope>NUCLEOTIDE SEQUENCE [LARGE SCALE GENOMIC DNA]</scope>
    <source>
        <strain evidence="2">KCTC 52416</strain>
    </source>
</reference>
<dbReference type="RefSeq" id="WP_379021621.1">
    <property type="nucleotide sequence ID" value="NZ_JBHRTA010000029.1"/>
</dbReference>
<evidence type="ECO:0000313" key="1">
    <source>
        <dbReference type="EMBL" id="MFC3197690.1"/>
    </source>
</evidence>
<name>A0ABV7JI19_9SPHI</name>
<accession>A0ABV7JI19</accession>
<protein>
    <submittedName>
        <fullName evidence="1">Uncharacterized protein</fullName>
    </submittedName>
</protein>
<comment type="caution">
    <text evidence="1">The sequence shown here is derived from an EMBL/GenBank/DDBJ whole genome shotgun (WGS) entry which is preliminary data.</text>
</comment>
<sequence>MYNPFVPFTDAVLRQALQEGAYLFVIQRFNWPLVEKGKGFMVTVYKDTDGA</sequence>
<proteinExistence type="predicted"/>
<gene>
    <name evidence="1" type="ORF">ACFOET_08705</name>
</gene>
<organism evidence="1 2">
    <name type="scientific">Parapedobacter deserti</name>
    <dbReference type="NCBI Taxonomy" id="1912957"/>
    <lineage>
        <taxon>Bacteria</taxon>
        <taxon>Pseudomonadati</taxon>
        <taxon>Bacteroidota</taxon>
        <taxon>Sphingobacteriia</taxon>
        <taxon>Sphingobacteriales</taxon>
        <taxon>Sphingobacteriaceae</taxon>
        <taxon>Parapedobacter</taxon>
    </lineage>
</organism>
<dbReference type="Proteomes" id="UP001595526">
    <property type="component" value="Unassembled WGS sequence"/>
</dbReference>
<dbReference type="EMBL" id="JBHRTA010000029">
    <property type="protein sequence ID" value="MFC3197690.1"/>
    <property type="molecule type" value="Genomic_DNA"/>
</dbReference>
<evidence type="ECO:0000313" key="2">
    <source>
        <dbReference type="Proteomes" id="UP001595526"/>
    </source>
</evidence>
<keyword evidence="2" id="KW-1185">Reference proteome</keyword>